<reference evidence="2 3" key="1">
    <citation type="submission" date="2019-06" db="EMBL/GenBank/DDBJ databases">
        <title>Spirosoma utsteinense sp. nov. isolated from Antarctic ice-free soils.</title>
        <authorList>
            <person name="Tahon G."/>
        </authorList>
    </citation>
    <scope>NUCLEOTIDE SEQUENCE [LARGE SCALE GENOMIC DNA]</scope>
    <source>
        <strain evidence="2 3">LMG 31447</strain>
    </source>
</reference>
<keyword evidence="3" id="KW-1185">Reference proteome</keyword>
<feature type="transmembrane region" description="Helical" evidence="1">
    <location>
        <begin position="300"/>
        <end position="326"/>
    </location>
</feature>
<feature type="transmembrane region" description="Helical" evidence="1">
    <location>
        <begin position="338"/>
        <end position="358"/>
    </location>
</feature>
<dbReference type="Pfam" id="PF19528">
    <property type="entry name" value="DUF6056"/>
    <property type="match status" value="1"/>
</dbReference>
<feature type="transmembrane region" description="Helical" evidence="1">
    <location>
        <begin position="365"/>
        <end position="388"/>
    </location>
</feature>
<keyword evidence="1" id="KW-0472">Membrane</keyword>
<feature type="transmembrane region" description="Helical" evidence="1">
    <location>
        <begin position="87"/>
        <end position="108"/>
    </location>
</feature>
<feature type="transmembrane region" description="Helical" evidence="1">
    <location>
        <begin position="137"/>
        <end position="159"/>
    </location>
</feature>
<evidence type="ECO:0000313" key="2">
    <source>
        <dbReference type="EMBL" id="MBC3792802.1"/>
    </source>
</evidence>
<gene>
    <name evidence="2" type="ORF">FH603_3316</name>
</gene>
<feature type="transmembrane region" description="Helical" evidence="1">
    <location>
        <begin position="219"/>
        <end position="235"/>
    </location>
</feature>
<protein>
    <recommendedName>
        <fullName evidence="4">Glycosyltransferase RgtA/B/C/D-like domain-containing protein</fullName>
    </recommendedName>
</protein>
<dbReference type="InterPro" id="IPR045691">
    <property type="entry name" value="DUF6056"/>
</dbReference>
<feature type="transmembrane region" description="Helical" evidence="1">
    <location>
        <begin position="12"/>
        <end position="31"/>
    </location>
</feature>
<organism evidence="2 3">
    <name type="scientific">Spirosoma utsteinense</name>
    <dbReference type="NCBI Taxonomy" id="2585773"/>
    <lineage>
        <taxon>Bacteria</taxon>
        <taxon>Pseudomonadati</taxon>
        <taxon>Bacteroidota</taxon>
        <taxon>Cytophagia</taxon>
        <taxon>Cytophagales</taxon>
        <taxon>Cytophagaceae</taxon>
        <taxon>Spirosoma</taxon>
    </lineage>
</organism>
<keyword evidence="1" id="KW-0812">Transmembrane</keyword>
<evidence type="ECO:0008006" key="4">
    <source>
        <dbReference type="Google" id="ProtNLM"/>
    </source>
</evidence>
<comment type="caution">
    <text evidence="2">The sequence shown here is derived from an EMBL/GenBank/DDBJ whole genome shotgun (WGS) entry which is preliminary data.</text>
</comment>
<dbReference type="Proteomes" id="UP000700732">
    <property type="component" value="Unassembled WGS sequence"/>
</dbReference>
<evidence type="ECO:0000256" key="1">
    <source>
        <dbReference type="SAM" id="Phobius"/>
    </source>
</evidence>
<dbReference type="PROSITE" id="PS51257">
    <property type="entry name" value="PROKAR_LIPOPROTEIN"/>
    <property type="match status" value="1"/>
</dbReference>
<dbReference type="RefSeq" id="WP_186738563.1">
    <property type="nucleotide sequence ID" value="NZ_VFIA01000019.1"/>
</dbReference>
<name>A0ABR6W894_9BACT</name>
<sequence>MKETFTGRIADATAVFLFLLACIPLLCLSFFNHPSAADDYCFADTAVRYGFWPAQNYYYNGWTGRYFSNMLVHANPLVWGWYNGFKLIPALAVTALLSALFTLVSELLRGESFKTRLLSTGVLFFLIVLALQSVVEAFFWTAAIATYTVPTVLTIYLLAVMMRWYRQPAGWNKRLTVVWAAFLVFASIGSGETNLVLLLLLLLTIAGYRLVFQRTLDPFLVFLVVVALVSTWLLFRAPGNAIRMGGNPQSGELVKSMGASFGWLARSVGGWLIKTPILPLSLLFWPIARRITRPDAPYARLFALPPVLLTLVYIGILAAIIFPSYYGIGLPPFARTMNVLFVFFTLGWFFVLTVWSVNRGPRAPVMAFLSGTSISLPVLVVTGIWLVGSIAFSKSVKQLYTDLLGGNAATYDREMSERHRLLQSSADTLRLAPISVYPPSLFVEDIRPERTHWWNRCQSGYYNHKAIVLDSTLLVATPAKR</sequence>
<proteinExistence type="predicted"/>
<dbReference type="EMBL" id="VFIA01000019">
    <property type="protein sequence ID" value="MBC3792802.1"/>
    <property type="molecule type" value="Genomic_DNA"/>
</dbReference>
<keyword evidence="1" id="KW-1133">Transmembrane helix</keyword>
<evidence type="ECO:0000313" key="3">
    <source>
        <dbReference type="Proteomes" id="UP000700732"/>
    </source>
</evidence>
<accession>A0ABR6W894</accession>
<feature type="transmembrane region" description="Helical" evidence="1">
    <location>
        <begin position="115"/>
        <end position="131"/>
    </location>
</feature>